<dbReference type="GO" id="GO:0005789">
    <property type="term" value="C:endoplasmic reticulum membrane"/>
    <property type="evidence" value="ECO:0007669"/>
    <property type="project" value="UniProtKB-SubCell"/>
</dbReference>
<evidence type="ECO:0000313" key="12">
    <source>
        <dbReference type="EMBL" id="OMJ67212.1"/>
    </source>
</evidence>
<dbReference type="PROSITE" id="PS50082">
    <property type="entry name" value="WD_REPEATS_2"/>
    <property type="match status" value="1"/>
</dbReference>
<sequence length="321" mass="36427">MALIQHKNIHISTALCYKNKLLLSFQSEPQLHLYQLSGLPYPHLSSFELKSHATCLDWGVKKDQILVCTETGIYVLKIDGNQIILINKTNIQGQKGVFSYLNDRIMTGDTEGNVKVLNSETFEEILSYKHQGTITDLDMSSEGELLASSSLDCTCQIYSIKNMKKVKNLEFAEHDDSVNLPIIGCKFSKSADSLFTVSSDVYSYITQWDTRELKPLATFRIHPAPVKFISISLDGFFMGIGTSDGWAKILNLRTMDFERNMKDFESSTVAISFTYDSRCVVACSADEIKNVFNTRSEGVFSKASKIWVIFIFCLWIYLRFR</sequence>
<comment type="caution">
    <text evidence="12">The sequence shown here is derived from an EMBL/GenBank/DDBJ whole genome shotgun (WGS) entry which is preliminary data.</text>
</comment>
<dbReference type="Pfam" id="PF00400">
    <property type="entry name" value="WD40"/>
    <property type="match status" value="1"/>
</dbReference>
<evidence type="ECO:0000256" key="4">
    <source>
        <dbReference type="ARBA" id="ARBA00022692"/>
    </source>
</evidence>
<dbReference type="GO" id="GO:0015031">
    <property type="term" value="P:protein transport"/>
    <property type="evidence" value="ECO:0007669"/>
    <property type="project" value="UniProtKB-KW"/>
</dbReference>
<dbReference type="GO" id="GO:0003400">
    <property type="term" value="P:regulation of COPII vesicle coating"/>
    <property type="evidence" value="ECO:0007669"/>
    <property type="project" value="TreeGrafter"/>
</dbReference>
<keyword evidence="2" id="KW-0813">Transport</keyword>
<keyword evidence="7" id="KW-0931">ER-Golgi transport</keyword>
<dbReference type="InterPro" id="IPR036322">
    <property type="entry name" value="WD40_repeat_dom_sf"/>
</dbReference>
<dbReference type="GO" id="GO:0005085">
    <property type="term" value="F:guanyl-nucleotide exchange factor activity"/>
    <property type="evidence" value="ECO:0007669"/>
    <property type="project" value="InterPro"/>
</dbReference>
<evidence type="ECO:0000256" key="5">
    <source>
        <dbReference type="ARBA" id="ARBA00022737"/>
    </source>
</evidence>
<evidence type="ECO:0000256" key="11">
    <source>
        <dbReference type="PROSITE-ProRule" id="PRU00221"/>
    </source>
</evidence>
<dbReference type="OrthoDB" id="538223at2759"/>
<dbReference type="InterPro" id="IPR045260">
    <property type="entry name" value="Sec12-like"/>
</dbReference>
<proteinExistence type="predicted"/>
<dbReference type="Proteomes" id="UP000187209">
    <property type="component" value="Unassembled WGS sequence"/>
</dbReference>
<evidence type="ECO:0000256" key="6">
    <source>
        <dbReference type="ARBA" id="ARBA00022824"/>
    </source>
</evidence>
<protein>
    <submittedName>
        <fullName evidence="12">Uncharacterized protein</fullName>
    </submittedName>
</protein>
<evidence type="ECO:0000256" key="10">
    <source>
        <dbReference type="ARBA" id="ARBA00023136"/>
    </source>
</evidence>
<evidence type="ECO:0000256" key="1">
    <source>
        <dbReference type="ARBA" id="ARBA00004389"/>
    </source>
</evidence>
<keyword evidence="4" id="KW-0812">Transmembrane</keyword>
<evidence type="ECO:0000256" key="8">
    <source>
        <dbReference type="ARBA" id="ARBA00022927"/>
    </source>
</evidence>
<dbReference type="SUPFAM" id="SSF50978">
    <property type="entry name" value="WD40 repeat-like"/>
    <property type="match status" value="1"/>
</dbReference>
<evidence type="ECO:0000256" key="7">
    <source>
        <dbReference type="ARBA" id="ARBA00022892"/>
    </source>
</evidence>
<feature type="repeat" description="WD" evidence="11">
    <location>
        <begin position="127"/>
        <end position="168"/>
    </location>
</feature>
<keyword evidence="8" id="KW-0653">Protein transport</keyword>
<reference evidence="12 13" key="1">
    <citation type="submission" date="2016-11" db="EMBL/GenBank/DDBJ databases">
        <title>The macronuclear genome of Stentor coeruleus: a giant cell with tiny introns.</title>
        <authorList>
            <person name="Slabodnick M."/>
            <person name="Ruby J.G."/>
            <person name="Reiff S.B."/>
            <person name="Swart E.C."/>
            <person name="Gosai S."/>
            <person name="Prabakaran S."/>
            <person name="Witkowska E."/>
            <person name="Larue G.E."/>
            <person name="Fisher S."/>
            <person name="Freeman R.M."/>
            <person name="Gunawardena J."/>
            <person name="Chu W."/>
            <person name="Stover N.A."/>
            <person name="Gregory B.D."/>
            <person name="Nowacki M."/>
            <person name="Derisi J."/>
            <person name="Roy S.W."/>
            <person name="Marshall W.F."/>
            <person name="Sood P."/>
        </authorList>
    </citation>
    <scope>NUCLEOTIDE SEQUENCE [LARGE SCALE GENOMIC DNA]</scope>
    <source>
        <strain evidence="12">WM001</strain>
    </source>
</reference>
<dbReference type="AlphaFoldDB" id="A0A1R2ARU6"/>
<keyword evidence="13" id="KW-1185">Reference proteome</keyword>
<name>A0A1R2ARU6_9CILI</name>
<evidence type="ECO:0000256" key="9">
    <source>
        <dbReference type="ARBA" id="ARBA00022989"/>
    </source>
</evidence>
<dbReference type="InterPro" id="IPR015943">
    <property type="entry name" value="WD40/YVTN_repeat-like_dom_sf"/>
</dbReference>
<evidence type="ECO:0000256" key="2">
    <source>
        <dbReference type="ARBA" id="ARBA00022448"/>
    </source>
</evidence>
<organism evidence="12 13">
    <name type="scientific">Stentor coeruleus</name>
    <dbReference type="NCBI Taxonomy" id="5963"/>
    <lineage>
        <taxon>Eukaryota</taxon>
        <taxon>Sar</taxon>
        <taxon>Alveolata</taxon>
        <taxon>Ciliophora</taxon>
        <taxon>Postciliodesmatophora</taxon>
        <taxon>Heterotrichea</taxon>
        <taxon>Heterotrichida</taxon>
        <taxon>Stentoridae</taxon>
        <taxon>Stentor</taxon>
    </lineage>
</organism>
<gene>
    <name evidence="12" type="ORF">SteCoe_35689</name>
</gene>
<keyword evidence="3 11" id="KW-0853">WD repeat</keyword>
<dbReference type="PANTHER" id="PTHR23284:SF0">
    <property type="entry name" value="PROLACTIN REGULATORY ELEMENT-BINDING PROTEIN"/>
    <property type="match status" value="1"/>
</dbReference>
<keyword evidence="5" id="KW-0677">Repeat</keyword>
<dbReference type="PANTHER" id="PTHR23284">
    <property type="entry name" value="PROLACTIN REGULATORY ELEMENT BINDING PROTEIN"/>
    <property type="match status" value="1"/>
</dbReference>
<dbReference type="GO" id="GO:0006888">
    <property type="term" value="P:endoplasmic reticulum to Golgi vesicle-mediated transport"/>
    <property type="evidence" value="ECO:0007669"/>
    <property type="project" value="TreeGrafter"/>
</dbReference>
<keyword evidence="10" id="KW-0472">Membrane</keyword>
<dbReference type="InterPro" id="IPR001680">
    <property type="entry name" value="WD40_rpt"/>
</dbReference>
<keyword evidence="6" id="KW-0256">Endoplasmic reticulum</keyword>
<dbReference type="Gene3D" id="2.130.10.10">
    <property type="entry name" value="YVTN repeat-like/Quinoprotein amine dehydrogenase"/>
    <property type="match status" value="1"/>
</dbReference>
<evidence type="ECO:0000256" key="3">
    <source>
        <dbReference type="ARBA" id="ARBA00022574"/>
    </source>
</evidence>
<dbReference type="SMART" id="SM00320">
    <property type="entry name" value="WD40"/>
    <property type="match status" value="3"/>
</dbReference>
<accession>A0A1R2ARU6</accession>
<dbReference type="EMBL" id="MPUH01001544">
    <property type="protein sequence ID" value="OMJ67212.1"/>
    <property type="molecule type" value="Genomic_DNA"/>
</dbReference>
<evidence type="ECO:0000313" key="13">
    <source>
        <dbReference type="Proteomes" id="UP000187209"/>
    </source>
</evidence>
<keyword evidence="9" id="KW-1133">Transmembrane helix</keyword>
<comment type="subcellular location">
    <subcellularLocation>
        <location evidence="1">Endoplasmic reticulum membrane</location>
        <topology evidence="1">Single-pass membrane protein</topology>
    </subcellularLocation>
</comment>